<feature type="region of interest" description="Disordered" evidence="8">
    <location>
        <begin position="250"/>
        <end position="292"/>
    </location>
</feature>
<evidence type="ECO:0000313" key="10">
    <source>
        <dbReference type="EMBL" id="MPV89834.1"/>
    </source>
</evidence>
<dbReference type="PANTHER" id="PTHR34979:SF1">
    <property type="entry name" value="INNER MEMBRANE PROTEIN YGAZ"/>
    <property type="match status" value="1"/>
</dbReference>
<dbReference type="PANTHER" id="PTHR34979">
    <property type="entry name" value="INNER MEMBRANE PROTEIN YGAZ"/>
    <property type="match status" value="1"/>
</dbReference>
<dbReference type="InterPro" id="IPR011606">
    <property type="entry name" value="Brnchd-chn_aa_trnsp_permease"/>
</dbReference>
<organism evidence="10 11">
    <name type="scientific">Georgenia ruanii</name>
    <dbReference type="NCBI Taxonomy" id="348442"/>
    <lineage>
        <taxon>Bacteria</taxon>
        <taxon>Bacillati</taxon>
        <taxon>Actinomycetota</taxon>
        <taxon>Actinomycetes</taxon>
        <taxon>Micrococcales</taxon>
        <taxon>Bogoriellaceae</taxon>
        <taxon>Georgenia</taxon>
    </lineage>
</organism>
<feature type="transmembrane region" description="Helical" evidence="9">
    <location>
        <begin position="169"/>
        <end position="189"/>
    </location>
</feature>
<keyword evidence="4" id="KW-1003">Cell membrane</keyword>
<reference evidence="10 11" key="1">
    <citation type="submission" date="2019-10" db="EMBL/GenBank/DDBJ databases">
        <title>Georgenia wutianyii sp. nov. and Georgenia yuyongxinii sp. nov. isolated from plateau pika (Ochotona curzoniae) in the Qinghai-Tibet plateau of China.</title>
        <authorList>
            <person name="Tian Z."/>
        </authorList>
    </citation>
    <scope>NUCLEOTIDE SEQUENCE [LARGE SCALE GENOMIC DNA]</scope>
    <source>
        <strain evidence="10 11">JCM 15130</strain>
    </source>
</reference>
<dbReference type="AlphaFoldDB" id="A0A7J9V1J1"/>
<dbReference type="OrthoDB" id="3181706at2"/>
<keyword evidence="3" id="KW-0813">Transport</keyword>
<evidence type="ECO:0000256" key="3">
    <source>
        <dbReference type="ARBA" id="ARBA00022448"/>
    </source>
</evidence>
<comment type="caution">
    <text evidence="10">The sequence shown here is derived from an EMBL/GenBank/DDBJ whole genome shotgun (WGS) entry which is preliminary data.</text>
</comment>
<dbReference type="EMBL" id="WHPD01003075">
    <property type="protein sequence ID" value="MPV89834.1"/>
    <property type="molecule type" value="Genomic_DNA"/>
</dbReference>
<name>A0A7J9V1J1_9MICO</name>
<keyword evidence="7 9" id="KW-0472">Membrane</keyword>
<evidence type="ECO:0000256" key="5">
    <source>
        <dbReference type="ARBA" id="ARBA00022692"/>
    </source>
</evidence>
<proteinExistence type="inferred from homology"/>
<gene>
    <name evidence="10" type="ORF">GB882_14250</name>
</gene>
<protein>
    <submittedName>
        <fullName evidence="10">Branched-chain amino acid ABC transporter permease</fullName>
    </submittedName>
</protein>
<feature type="transmembrane region" description="Helical" evidence="9">
    <location>
        <begin position="195"/>
        <end position="226"/>
    </location>
</feature>
<evidence type="ECO:0000256" key="4">
    <source>
        <dbReference type="ARBA" id="ARBA00022475"/>
    </source>
</evidence>
<keyword evidence="11" id="KW-1185">Reference proteome</keyword>
<feature type="transmembrane region" description="Helical" evidence="9">
    <location>
        <begin position="31"/>
        <end position="52"/>
    </location>
</feature>
<evidence type="ECO:0000313" key="11">
    <source>
        <dbReference type="Proteomes" id="UP000429644"/>
    </source>
</evidence>
<keyword evidence="5 9" id="KW-0812">Transmembrane</keyword>
<evidence type="ECO:0000256" key="8">
    <source>
        <dbReference type="SAM" id="MobiDB-lite"/>
    </source>
</evidence>
<dbReference type="GO" id="GO:0005886">
    <property type="term" value="C:plasma membrane"/>
    <property type="evidence" value="ECO:0007669"/>
    <property type="project" value="UniProtKB-SubCell"/>
</dbReference>
<keyword evidence="6 9" id="KW-1133">Transmembrane helix</keyword>
<dbReference type="RefSeq" id="WP_152232589.1">
    <property type="nucleotide sequence ID" value="NZ_BAAAOT010000031.1"/>
</dbReference>
<dbReference type="Proteomes" id="UP000429644">
    <property type="component" value="Unassembled WGS sequence"/>
</dbReference>
<comment type="subcellular location">
    <subcellularLocation>
        <location evidence="1">Cell membrane</location>
        <topology evidence="1">Multi-pass membrane protein</topology>
    </subcellularLocation>
</comment>
<dbReference type="Pfam" id="PF03591">
    <property type="entry name" value="AzlC"/>
    <property type="match status" value="1"/>
</dbReference>
<accession>A0A7J9V1J1</accession>
<evidence type="ECO:0000256" key="1">
    <source>
        <dbReference type="ARBA" id="ARBA00004651"/>
    </source>
</evidence>
<dbReference type="GO" id="GO:1903785">
    <property type="term" value="P:L-valine transmembrane transport"/>
    <property type="evidence" value="ECO:0007669"/>
    <property type="project" value="TreeGrafter"/>
</dbReference>
<comment type="similarity">
    <text evidence="2">Belongs to the AzlC family.</text>
</comment>
<evidence type="ECO:0000256" key="7">
    <source>
        <dbReference type="ARBA" id="ARBA00023136"/>
    </source>
</evidence>
<evidence type="ECO:0000256" key="9">
    <source>
        <dbReference type="SAM" id="Phobius"/>
    </source>
</evidence>
<sequence>MPTPPAAAARPDRRHEVALAARDTVGVGMGYLPLGAAFGVLLATSGLAWWWAPVFSVLIYAGSMEFLAIGLVTGGVGLAQVAATTFFVNFRHVFYGLSFPLLKIRSALGRLYGVHALTDEAYALLATRPRHELTGTRVLATQVICQLYWLTGSTAGALLGAHLGLDAEGLGFALTALFVVLTIDAFRAAPDLPTLLVALACAALALAVAPGSMLVIALTSFVLVLIARFALGARRRAAIAGAAETGERHRAVPAAATADQPGTVPAAEEPGAHLGSGAGPAGGAARLEDPDA</sequence>
<evidence type="ECO:0000256" key="6">
    <source>
        <dbReference type="ARBA" id="ARBA00022989"/>
    </source>
</evidence>
<feature type="transmembrane region" description="Helical" evidence="9">
    <location>
        <begin position="58"/>
        <end position="88"/>
    </location>
</feature>
<evidence type="ECO:0000256" key="2">
    <source>
        <dbReference type="ARBA" id="ARBA00010735"/>
    </source>
</evidence>